<proteinExistence type="predicted"/>
<feature type="non-terminal residue" evidence="1">
    <location>
        <position position="171"/>
    </location>
</feature>
<reference evidence="1 2" key="1">
    <citation type="submission" date="2021-03" db="EMBL/GenBank/DDBJ databases">
        <title>Sequencing the genomes of 1000 actinobacteria strains.</title>
        <authorList>
            <person name="Klenk H.-P."/>
        </authorList>
    </citation>
    <scope>NUCLEOTIDE SEQUENCE [LARGE SCALE GENOMIC DNA]</scope>
    <source>
        <strain evidence="1 2">DSM 15797</strain>
    </source>
</reference>
<dbReference type="EMBL" id="JAGIOF010000003">
    <property type="protein sequence ID" value="MBP2388362.1"/>
    <property type="molecule type" value="Genomic_DNA"/>
</dbReference>
<evidence type="ECO:0000313" key="1">
    <source>
        <dbReference type="EMBL" id="MBP2388362.1"/>
    </source>
</evidence>
<sequence>MVFVASDANRWFNTVAPGTGLSVLSKGAGFSRIRILQQMADDRVKEETIIGVSRALHLDPLEQLRTFPGYESLAPSRPEPREVDAFIRWEHLLRACAALELGDPVTDSSLGPTFFRGTSRQWVDSIDPDRGLRKHLQQYGPVTSQGLSSMLNGPLRIDLALLAAKYAGVPQ</sequence>
<protein>
    <submittedName>
        <fullName evidence="1">Uncharacterized protein</fullName>
    </submittedName>
</protein>
<name>A0ABS4XIR9_9MICC</name>
<gene>
    <name evidence="1" type="ORF">JOF47_003935</name>
</gene>
<comment type="caution">
    <text evidence="1">The sequence shown here is derived from an EMBL/GenBank/DDBJ whole genome shotgun (WGS) entry which is preliminary data.</text>
</comment>
<organism evidence="1 2">
    <name type="scientific">Paeniglutamicibacter kerguelensis</name>
    <dbReference type="NCBI Taxonomy" id="254788"/>
    <lineage>
        <taxon>Bacteria</taxon>
        <taxon>Bacillati</taxon>
        <taxon>Actinomycetota</taxon>
        <taxon>Actinomycetes</taxon>
        <taxon>Micrococcales</taxon>
        <taxon>Micrococcaceae</taxon>
        <taxon>Paeniglutamicibacter</taxon>
    </lineage>
</organism>
<accession>A0ABS4XIR9</accession>
<evidence type="ECO:0000313" key="2">
    <source>
        <dbReference type="Proteomes" id="UP001296993"/>
    </source>
</evidence>
<dbReference type="Proteomes" id="UP001296993">
    <property type="component" value="Unassembled WGS sequence"/>
</dbReference>
<keyword evidence="2" id="KW-1185">Reference proteome</keyword>